<dbReference type="AlphaFoldDB" id="G5HAN8"/>
<dbReference type="Proteomes" id="UP000006008">
    <property type="component" value="Unassembled WGS sequence"/>
</dbReference>
<organism evidence="1 2">
    <name type="scientific">Alistipes indistinctus YIT 12060</name>
    <dbReference type="NCBI Taxonomy" id="742725"/>
    <lineage>
        <taxon>Bacteria</taxon>
        <taxon>Pseudomonadati</taxon>
        <taxon>Bacteroidota</taxon>
        <taxon>Bacteroidia</taxon>
        <taxon>Bacteroidales</taxon>
        <taxon>Rikenellaceae</taxon>
        <taxon>Alistipes</taxon>
    </lineage>
</organism>
<dbReference type="PATRIC" id="fig|742725.3.peg.1797"/>
<evidence type="ECO:0008006" key="3">
    <source>
        <dbReference type="Google" id="ProtNLM"/>
    </source>
</evidence>
<dbReference type="EMBL" id="ADLD01000013">
    <property type="protein sequence ID" value="EHB91654.1"/>
    <property type="molecule type" value="Genomic_DNA"/>
</dbReference>
<dbReference type="STRING" id="742725.HMPREF9450_01703"/>
<gene>
    <name evidence="1" type="ORF">HMPREF9450_01703</name>
</gene>
<sequence length="168" mass="19312">MYFCKNTQACQSFGIPVTATPVKMNVCCMVIEKLQGTSPRLYTLIAPLVMRRSVLRLNNNYPFWTSRSHTWFVAEEGESVLGFVPVEVRDNGVVKINNYYVSGDDNRLLSRLIQEIVNDYRGDYTIQSVTHTRHIPVFLSEKFQTVKEWKLYVKMQYGEKPCGESANG</sequence>
<comment type="caution">
    <text evidence="1">The sequence shown here is derived from an EMBL/GenBank/DDBJ whole genome shotgun (WGS) entry which is preliminary data.</text>
</comment>
<dbReference type="HOGENOM" id="CLU_134856_0_0_10"/>
<reference evidence="1 2" key="1">
    <citation type="submission" date="2011-08" db="EMBL/GenBank/DDBJ databases">
        <title>The Genome Sequence of Alistipes indistinctus YIT 12060.</title>
        <authorList>
            <consortium name="The Broad Institute Genome Sequencing Platform"/>
            <person name="Earl A."/>
            <person name="Ward D."/>
            <person name="Feldgarden M."/>
            <person name="Gevers D."/>
            <person name="Morotomi M."/>
            <person name="Young S.K."/>
            <person name="Zeng Q."/>
            <person name="Gargeya S."/>
            <person name="Fitzgerald M."/>
            <person name="Haas B."/>
            <person name="Abouelleil A."/>
            <person name="Alvarado L."/>
            <person name="Arachchi H.M."/>
            <person name="Berlin A."/>
            <person name="Brown A."/>
            <person name="Chapman S.B."/>
            <person name="Chen Z."/>
            <person name="Dunbar C."/>
            <person name="Freedman E."/>
            <person name="Gearin G."/>
            <person name="Gellesch M."/>
            <person name="Goldberg J."/>
            <person name="Griggs A."/>
            <person name="Gujja S."/>
            <person name="Heiman D."/>
            <person name="Howarth C."/>
            <person name="Larson L."/>
            <person name="Lui A."/>
            <person name="MacDonald P.J.P."/>
            <person name="Montmayeur A."/>
            <person name="Murphy C."/>
            <person name="Neiman D."/>
            <person name="Pearson M."/>
            <person name="Priest M."/>
            <person name="Roberts A."/>
            <person name="Saif S."/>
            <person name="Shea T."/>
            <person name="Shenoy N."/>
            <person name="Sisk P."/>
            <person name="Stolte C."/>
            <person name="Sykes S."/>
            <person name="Wortman J."/>
            <person name="Nusbaum C."/>
            <person name="Birren B."/>
        </authorList>
    </citation>
    <scope>NUCLEOTIDE SEQUENCE [LARGE SCALE GENOMIC DNA]</scope>
    <source>
        <strain evidence="1 2">YIT 12060</strain>
    </source>
</reference>
<evidence type="ECO:0000313" key="1">
    <source>
        <dbReference type="EMBL" id="EHB91654.1"/>
    </source>
</evidence>
<proteinExistence type="predicted"/>
<keyword evidence="2" id="KW-1185">Reference proteome</keyword>
<evidence type="ECO:0000313" key="2">
    <source>
        <dbReference type="Proteomes" id="UP000006008"/>
    </source>
</evidence>
<dbReference type="eggNOG" id="ENOG5032TYW">
    <property type="taxonomic scope" value="Bacteria"/>
</dbReference>
<accession>G5HAN8</accession>
<protein>
    <recommendedName>
        <fullName evidence="3">N-acetyltransferase domain-containing protein</fullName>
    </recommendedName>
</protein>
<name>G5HAN8_9BACT</name>